<gene>
    <name evidence="1" type="ORF">SAMN05421512_102451</name>
</gene>
<evidence type="ECO:0000313" key="2">
    <source>
        <dbReference type="Proteomes" id="UP000219331"/>
    </source>
</evidence>
<dbReference type="AlphaFoldDB" id="A0A285RY25"/>
<evidence type="ECO:0000313" key="1">
    <source>
        <dbReference type="EMBL" id="SOB97233.1"/>
    </source>
</evidence>
<proteinExistence type="predicted"/>
<name>A0A285RY25_9HYPH</name>
<accession>A0A285RY25</accession>
<dbReference type="Proteomes" id="UP000219331">
    <property type="component" value="Unassembled WGS sequence"/>
</dbReference>
<sequence>MSRRIQPLICFHCRHESPRAAARCLQCQQPLLPADRALQSRLMLRAGRVETAANRK</sequence>
<organism evidence="1 2">
    <name type="scientific">Stappia indica</name>
    <dbReference type="NCBI Taxonomy" id="538381"/>
    <lineage>
        <taxon>Bacteria</taxon>
        <taxon>Pseudomonadati</taxon>
        <taxon>Pseudomonadota</taxon>
        <taxon>Alphaproteobacteria</taxon>
        <taxon>Hyphomicrobiales</taxon>
        <taxon>Stappiaceae</taxon>
        <taxon>Stappia</taxon>
    </lineage>
</organism>
<reference evidence="1 2" key="1">
    <citation type="submission" date="2017-08" db="EMBL/GenBank/DDBJ databases">
        <authorList>
            <person name="de Groot N.N."/>
        </authorList>
    </citation>
    <scope>NUCLEOTIDE SEQUENCE [LARGE SCALE GENOMIC DNA]</scope>
    <source>
        <strain evidence="1 2">USBA 352</strain>
    </source>
</reference>
<dbReference type="RefSeq" id="WP_171901465.1">
    <property type="nucleotide sequence ID" value="NZ_MBQE01000004.1"/>
</dbReference>
<protein>
    <submittedName>
        <fullName evidence="1">Uncharacterized protein</fullName>
    </submittedName>
</protein>
<dbReference type="EMBL" id="OBML01000002">
    <property type="protein sequence ID" value="SOB97233.1"/>
    <property type="molecule type" value="Genomic_DNA"/>
</dbReference>
<keyword evidence="2" id="KW-1185">Reference proteome</keyword>